<dbReference type="PROSITE" id="PS51898">
    <property type="entry name" value="TYR_RECOMBINASE"/>
    <property type="match status" value="1"/>
</dbReference>
<comment type="similarity">
    <text evidence="1">Belongs to the 'phage' integrase family.</text>
</comment>
<gene>
    <name evidence="5" type="ORF">JOC27_001231</name>
</gene>
<keyword evidence="3" id="KW-0233">DNA recombination</keyword>
<evidence type="ECO:0000256" key="1">
    <source>
        <dbReference type="ARBA" id="ARBA00008857"/>
    </source>
</evidence>
<dbReference type="PANTHER" id="PTHR30349">
    <property type="entry name" value="PHAGE INTEGRASE-RELATED"/>
    <property type="match status" value="1"/>
</dbReference>
<dbReference type="PANTHER" id="PTHR30349:SF41">
    <property type="entry name" value="INTEGRASE_RECOMBINASE PROTEIN MJ0367-RELATED"/>
    <property type="match status" value="1"/>
</dbReference>
<dbReference type="RefSeq" id="WP_205006099.1">
    <property type="nucleotide sequence ID" value="NZ_CBCRXA010000006.1"/>
</dbReference>
<dbReference type="Gene3D" id="1.10.443.10">
    <property type="entry name" value="Intergrase catalytic core"/>
    <property type="match status" value="1"/>
</dbReference>
<dbReference type="InterPro" id="IPR013762">
    <property type="entry name" value="Integrase-like_cat_sf"/>
</dbReference>
<evidence type="ECO:0000256" key="2">
    <source>
        <dbReference type="ARBA" id="ARBA00023125"/>
    </source>
</evidence>
<feature type="domain" description="Tyr recombinase" evidence="4">
    <location>
        <begin position="54"/>
        <end position="244"/>
    </location>
</feature>
<accession>A0ABS2Q7Z9</accession>
<keyword evidence="6" id="KW-1185">Reference proteome</keyword>
<proteinExistence type="inferred from homology"/>
<evidence type="ECO:0000313" key="5">
    <source>
        <dbReference type="EMBL" id="MBM7657781.1"/>
    </source>
</evidence>
<evidence type="ECO:0000313" key="6">
    <source>
        <dbReference type="Proteomes" id="UP000823201"/>
    </source>
</evidence>
<evidence type="ECO:0000259" key="4">
    <source>
        <dbReference type="PROSITE" id="PS51898"/>
    </source>
</evidence>
<name>A0ABS2Q7Z9_9BACL</name>
<reference evidence="5 6" key="1">
    <citation type="submission" date="2021-01" db="EMBL/GenBank/DDBJ databases">
        <title>Genomic Encyclopedia of Type Strains, Phase IV (KMG-IV): sequencing the most valuable type-strain genomes for metagenomic binning, comparative biology and taxonomic classification.</title>
        <authorList>
            <person name="Goeker M."/>
        </authorList>
    </citation>
    <scope>NUCLEOTIDE SEQUENCE [LARGE SCALE GENOMIC DNA]</scope>
    <source>
        <strain evidence="5 6">DSM 100968</strain>
    </source>
</reference>
<keyword evidence="2" id="KW-0238">DNA-binding</keyword>
<dbReference type="InterPro" id="IPR011010">
    <property type="entry name" value="DNA_brk_join_enz"/>
</dbReference>
<sequence length="274" mass="31658">MWLKTAKKNSASTLNLRLSAIKSFLKYCSEENIELTSYYLDISSIHAFKTSKDSCIEFLSQEQLKLLFSIPDTSTRIERRNCFFMILMYETGGRLQEILDPTLNSIIRDESRVKIILHGKGNKTRSVPLLGQTVRHFDAYLKEFHKQRIRTDYLFYTVHDSTHTKMKQGTVDYFLKKYGSLAKERNEKFPSGLHAHMLKHSIAMAMYKKGIPISYIRDFLGHKSIDTTTVYSHADEEMLTKALESVNDVVNSLPAIKKHWKGNEQYLIALCGLD</sequence>
<dbReference type="Proteomes" id="UP000823201">
    <property type="component" value="Unassembled WGS sequence"/>
</dbReference>
<dbReference type="SUPFAM" id="SSF56349">
    <property type="entry name" value="DNA breaking-rejoining enzymes"/>
    <property type="match status" value="1"/>
</dbReference>
<evidence type="ECO:0000256" key="3">
    <source>
        <dbReference type="ARBA" id="ARBA00023172"/>
    </source>
</evidence>
<organism evidence="5 6">
    <name type="scientific">Sporolactobacillus spathodeae</name>
    <dbReference type="NCBI Taxonomy" id="1465502"/>
    <lineage>
        <taxon>Bacteria</taxon>
        <taxon>Bacillati</taxon>
        <taxon>Bacillota</taxon>
        <taxon>Bacilli</taxon>
        <taxon>Bacillales</taxon>
        <taxon>Sporolactobacillaceae</taxon>
        <taxon>Sporolactobacillus</taxon>
    </lineage>
</organism>
<dbReference type="InterPro" id="IPR002104">
    <property type="entry name" value="Integrase_catalytic"/>
</dbReference>
<dbReference type="InterPro" id="IPR050090">
    <property type="entry name" value="Tyrosine_recombinase_XerCD"/>
</dbReference>
<protein>
    <submittedName>
        <fullName evidence="5">Site-specific recombinase XerD</fullName>
    </submittedName>
</protein>
<dbReference type="Pfam" id="PF00589">
    <property type="entry name" value="Phage_integrase"/>
    <property type="match status" value="1"/>
</dbReference>
<dbReference type="EMBL" id="JAFBEV010000008">
    <property type="protein sequence ID" value="MBM7657781.1"/>
    <property type="molecule type" value="Genomic_DNA"/>
</dbReference>
<comment type="caution">
    <text evidence="5">The sequence shown here is derived from an EMBL/GenBank/DDBJ whole genome shotgun (WGS) entry which is preliminary data.</text>
</comment>